<dbReference type="InterPro" id="IPR013766">
    <property type="entry name" value="Thioredoxin_domain"/>
</dbReference>
<reference evidence="2" key="3">
    <citation type="submission" date="2025-09" db="UniProtKB">
        <authorList>
            <consortium name="Ensembl"/>
        </authorList>
    </citation>
    <scope>IDENTIFICATION</scope>
</reference>
<reference evidence="2" key="2">
    <citation type="submission" date="2025-08" db="UniProtKB">
        <authorList>
            <consortium name="Ensembl"/>
        </authorList>
    </citation>
    <scope>IDENTIFICATION</scope>
</reference>
<evidence type="ECO:0000259" key="1">
    <source>
        <dbReference type="Pfam" id="PF00085"/>
    </source>
</evidence>
<organism evidence="2 3">
    <name type="scientific">Melopsittacus undulatus</name>
    <name type="common">Budgerigar</name>
    <name type="synonym">Psittacus undulatus</name>
    <dbReference type="NCBI Taxonomy" id="13146"/>
    <lineage>
        <taxon>Eukaryota</taxon>
        <taxon>Metazoa</taxon>
        <taxon>Chordata</taxon>
        <taxon>Craniata</taxon>
        <taxon>Vertebrata</taxon>
        <taxon>Euteleostomi</taxon>
        <taxon>Archelosauria</taxon>
        <taxon>Archosauria</taxon>
        <taxon>Dinosauria</taxon>
        <taxon>Saurischia</taxon>
        <taxon>Theropoda</taxon>
        <taxon>Coelurosauria</taxon>
        <taxon>Aves</taxon>
        <taxon>Neognathae</taxon>
        <taxon>Neoaves</taxon>
        <taxon>Telluraves</taxon>
        <taxon>Australaves</taxon>
        <taxon>Psittaciformes</taxon>
        <taxon>Psittaculidae</taxon>
        <taxon>Melopsittacus</taxon>
    </lineage>
</organism>
<dbReference type="Gene3D" id="3.40.30.10">
    <property type="entry name" value="Glutaredoxin"/>
    <property type="match status" value="1"/>
</dbReference>
<accession>A0A8C6N8P1</accession>
<feature type="domain" description="Thioredoxin" evidence="1">
    <location>
        <begin position="6"/>
        <end position="84"/>
    </location>
</feature>
<dbReference type="PANTHER" id="PTHR46135:SF3">
    <property type="entry name" value="NME_NM23 FAMILY MEMBER 8"/>
    <property type="match status" value="1"/>
</dbReference>
<dbReference type="InterPro" id="IPR051766">
    <property type="entry name" value="TXND_domain-containing"/>
</dbReference>
<proteinExistence type="predicted"/>
<evidence type="ECO:0000313" key="3">
    <source>
        <dbReference type="Proteomes" id="UP000694405"/>
    </source>
</evidence>
<protein>
    <recommendedName>
        <fullName evidence="1">Thioredoxin domain-containing protein</fullName>
    </recommendedName>
</protein>
<dbReference type="Pfam" id="PF00085">
    <property type="entry name" value="Thioredoxin"/>
    <property type="match status" value="1"/>
</dbReference>
<dbReference type="InterPro" id="IPR017937">
    <property type="entry name" value="Thioredoxin_CS"/>
</dbReference>
<dbReference type="SUPFAM" id="SSF52833">
    <property type="entry name" value="Thioredoxin-like"/>
    <property type="match status" value="1"/>
</dbReference>
<keyword evidence="3" id="KW-1185">Reference proteome</keyword>
<dbReference type="Ensembl" id="ENSMUNT00000005919.2">
    <property type="protein sequence ID" value="ENSMUNP00000005087.1"/>
    <property type="gene ID" value="ENSMUNG00000004210.2"/>
</dbReference>
<evidence type="ECO:0000313" key="2">
    <source>
        <dbReference type="Ensembl" id="ENSMUNP00000005087.1"/>
    </source>
</evidence>
<dbReference type="InterPro" id="IPR036249">
    <property type="entry name" value="Thioredoxin-like_sf"/>
</dbReference>
<dbReference type="AlphaFoldDB" id="A0A8C6N8P1"/>
<dbReference type="PROSITE" id="PS00194">
    <property type="entry name" value="THIOREDOXIN_1"/>
    <property type="match status" value="1"/>
</dbReference>
<dbReference type="Proteomes" id="UP000694405">
    <property type="component" value="Chromosome 6"/>
</dbReference>
<name>A0A8C6N8P1_MELUD</name>
<dbReference type="PANTHER" id="PTHR46135">
    <property type="entry name" value="NME/NM23 FAMILY MEMBER 8"/>
    <property type="match status" value="1"/>
</dbReference>
<sequence length="234" mass="26445">MLCLKGFIVVDVFQAWCGPCKTVLDLFQKIRNEVGSDLLHFAVAEVDSIDSLEKYRGKCEPVFLFYAGGELVAAVRGANAPLLQKTILEQLAVERKVLEHGGQRVVFIISASLAGLCNRIPDWFGLEGPIKLIQFQPPATGRDTFHYIRLLKAPSGLLRWRWKVGTCLADARLEGKSMLRMFLAYACALTARYKTEPSPKKREKWLFFKSSGRLNRSSRYSFRMLLFALSMCVC</sequence>
<gene>
    <name evidence="2" type="primary">LOC115945490</name>
</gene>
<reference evidence="2" key="1">
    <citation type="submission" date="2020-03" db="EMBL/GenBank/DDBJ databases">
        <title>Melopsittacus undulatus (budgerigar) genome, bMelUnd1, maternal haplotype with Z.</title>
        <authorList>
            <person name="Gedman G."/>
            <person name="Mountcastle J."/>
            <person name="Haase B."/>
            <person name="Formenti G."/>
            <person name="Wright T."/>
            <person name="Apodaca J."/>
            <person name="Pelan S."/>
            <person name="Chow W."/>
            <person name="Rhie A."/>
            <person name="Howe K."/>
            <person name="Fedrigo O."/>
            <person name="Jarvis E.D."/>
        </authorList>
    </citation>
    <scope>NUCLEOTIDE SEQUENCE [LARGE SCALE GENOMIC DNA]</scope>
</reference>
<dbReference type="CDD" id="cd02948">
    <property type="entry name" value="TRX_NDPK"/>
    <property type="match status" value="1"/>
</dbReference>